<protein>
    <recommendedName>
        <fullName evidence="3">SCP domain-containing protein</fullName>
    </recommendedName>
</protein>
<dbReference type="Proteomes" id="UP001211907">
    <property type="component" value="Unassembled WGS sequence"/>
</dbReference>
<feature type="region of interest" description="Disordered" evidence="1">
    <location>
        <begin position="40"/>
        <end position="91"/>
    </location>
</feature>
<organism evidence="4 5">
    <name type="scientific">Physocladia obscura</name>
    <dbReference type="NCBI Taxonomy" id="109957"/>
    <lineage>
        <taxon>Eukaryota</taxon>
        <taxon>Fungi</taxon>
        <taxon>Fungi incertae sedis</taxon>
        <taxon>Chytridiomycota</taxon>
        <taxon>Chytridiomycota incertae sedis</taxon>
        <taxon>Chytridiomycetes</taxon>
        <taxon>Chytridiales</taxon>
        <taxon>Chytriomycetaceae</taxon>
        <taxon>Physocladia</taxon>
    </lineage>
</organism>
<dbReference type="AlphaFoldDB" id="A0AAD5T5I1"/>
<feature type="compositionally biased region" description="Low complexity" evidence="1">
    <location>
        <begin position="44"/>
        <end position="91"/>
    </location>
</feature>
<dbReference type="EMBL" id="JADGJH010000533">
    <property type="protein sequence ID" value="KAJ3126961.1"/>
    <property type="molecule type" value="Genomic_DNA"/>
</dbReference>
<dbReference type="InterPro" id="IPR014044">
    <property type="entry name" value="CAP_dom"/>
</dbReference>
<gene>
    <name evidence="4" type="ORF">HK100_009994</name>
</gene>
<accession>A0AAD5T5I1</accession>
<evidence type="ECO:0000313" key="4">
    <source>
        <dbReference type="EMBL" id="KAJ3126961.1"/>
    </source>
</evidence>
<evidence type="ECO:0000313" key="5">
    <source>
        <dbReference type="Proteomes" id="UP001211907"/>
    </source>
</evidence>
<proteinExistence type="predicted"/>
<dbReference type="SUPFAM" id="SSF55797">
    <property type="entry name" value="PR-1-like"/>
    <property type="match status" value="1"/>
</dbReference>
<evidence type="ECO:0000259" key="3">
    <source>
        <dbReference type="SMART" id="SM00198"/>
    </source>
</evidence>
<feature type="chain" id="PRO_5042034339" description="SCP domain-containing protein" evidence="2">
    <location>
        <begin position="21"/>
        <end position="322"/>
    </location>
</feature>
<evidence type="ECO:0000256" key="1">
    <source>
        <dbReference type="SAM" id="MobiDB-lite"/>
    </source>
</evidence>
<sequence length="322" mass="32055">MQFRNIIALAAAVAVTAVSAKKCQPHYVAPSVTITTITTDDALETGTEPTTTTDTAAPATQTQVDAAGAAATTGDPAPAPAAQSQVDAAAPATTTTTTDAVAVQTTTSAAAVASSGALGDAALPSASDLPPPAANGCNGDSLAVCQAIAATDYQTAAAAAASVAADFNQACLDLNNHARSLYGNPNAYLVWNEALANWAVVSSAYADTLGCYDCHSYSAGDLPWGQNLYVGESSCPDAYYGWVTQEALGDGAGGEVGHFLNAAGWAVDPTGGTGYTQIGCGAYGDTIVCNYGLGDVSGALASMPTDYNTALALALEGSVYVV</sequence>
<keyword evidence="2" id="KW-0732">Signal</keyword>
<comment type="caution">
    <text evidence="4">The sequence shown here is derived from an EMBL/GenBank/DDBJ whole genome shotgun (WGS) entry which is preliminary data.</text>
</comment>
<evidence type="ECO:0000256" key="2">
    <source>
        <dbReference type="SAM" id="SignalP"/>
    </source>
</evidence>
<feature type="signal peptide" evidence="2">
    <location>
        <begin position="1"/>
        <end position="20"/>
    </location>
</feature>
<reference evidence="4" key="1">
    <citation type="submission" date="2020-05" db="EMBL/GenBank/DDBJ databases">
        <title>Phylogenomic resolution of chytrid fungi.</title>
        <authorList>
            <person name="Stajich J.E."/>
            <person name="Amses K."/>
            <person name="Simmons R."/>
            <person name="Seto K."/>
            <person name="Myers J."/>
            <person name="Bonds A."/>
            <person name="Quandt C.A."/>
            <person name="Barry K."/>
            <person name="Liu P."/>
            <person name="Grigoriev I."/>
            <person name="Longcore J.E."/>
            <person name="James T.Y."/>
        </authorList>
    </citation>
    <scope>NUCLEOTIDE SEQUENCE</scope>
    <source>
        <strain evidence="4">JEL0513</strain>
    </source>
</reference>
<dbReference type="InterPro" id="IPR035940">
    <property type="entry name" value="CAP_sf"/>
</dbReference>
<dbReference type="Gene3D" id="3.40.33.10">
    <property type="entry name" value="CAP"/>
    <property type="match status" value="1"/>
</dbReference>
<dbReference type="SMART" id="SM00198">
    <property type="entry name" value="SCP"/>
    <property type="match status" value="1"/>
</dbReference>
<feature type="domain" description="SCP" evidence="3">
    <location>
        <begin position="166"/>
        <end position="298"/>
    </location>
</feature>
<name>A0AAD5T5I1_9FUNG</name>
<keyword evidence="5" id="KW-1185">Reference proteome</keyword>